<organism evidence="1 2">
    <name type="scientific">Natrarchaeobaculum aegyptiacum</name>
    <dbReference type="NCBI Taxonomy" id="745377"/>
    <lineage>
        <taxon>Archaea</taxon>
        <taxon>Methanobacteriati</taxon>
        <taxon>Methanobacteriota</taxon>
        <taxon>Stenosarchaea group</taxon>
        <taxon>Halobacteria</taxon>
        <taxon>Halobacteriales</taxon>
        <taxon>Natrialbaceae</taxon>
        <taxon>Natrarchaeobaculum</taxon>
    </lineage>
</organism>
<accession>A0A2Z2I0B5</accession>
<sequence length="106" mass="11860">MATHGTHGTQPGASLPTALPVELPALTRLSWELGSRIVSDEETIHLEEWERTGSTWALSIFRVTDNTVVLRVRTPVGRQRFYGAAQLDLEEALPRLEAAPDWNRLE</sequence>
<dbReference type="KEGG" id="naj:B1756_12255"/>
<protein>
    <submittedName>
        <fullName evidence="1">Uncharacterized protein</fullName>
    </submittedName>
</protein>
<gene>
    <name evidence="1" type="ORF">B1756_12255</name>
</gene>
<dbReference type="Proteomes" id="UP000250088">
    <property type="component" value="Chromosome"/>
</dbReference>
<name>A0A2Z2I0B5_9EURY</name>
<keyword evidence="2" id="KW-1185">Reference proteome</keyword>
<dbReference type="RefSeq" id="WP_086890170.1">
    <property type="nucleotide sequence ID" value="NZ_CP019893.1"/>
</dbReference>
<proteinExistence type="predicted"/>
<evidence type="ECO:0000313" key="1">
    <source>
        <dbReference type="EMBL" id="ARS91827.1"/>
    </source>
</evidence>
<reference evidence="2" key="1">
    <citation type="submission" date="2017-02" db="EMBL/GenBank/DDBJ databases">
        <title>Natronthermophilus aegyptiacus gen. nov.,sp. nov., an aerobic, extremely halophilic alkalithermophilic archaeon isolated from the athalassohaline Wadi An Natrun, Egypt.</title>
        <authorList>
            <person name="Zhao B."/>
        </authorList>
    </citation>
    <scope>NUCLEOTIDE SEQUENCE [LARGE SCALE GENOMIC DNA]</scope>
    <source>
        <strain evidence="2">JW/NM-HA 15</strain>
    </source>
</reference>
<dbReference type="OrthoDB" id="166257at2157"/>
<dbReference type="GeneID" id="32894862"/>
<dbReference type="AlphaFoldDB" id="A0A2Z2I0B5"/>
<evidence type="ECO:0000313" key="2">
    <source>
        <dbReference type="Proteomes" id="UP000250088"/>
    </source>
</evidence>
<dbReference type="EMBL" id="CP019893">
    <property type="protein sequence ID" value="ARS91827.1"/>
    <property type="molecule type" value="Genomic_DNA"/>
</dbReference>